<comment type="caution">
    <text evidence="1">The sequence shown here is derived from an EMBL/GenBank/DDBJ whole genome shotgun (WGS) entry which is preliminary data.</text>
</comment>
<dbReference type="PANTHER" id="PTHR46694">
    <property type="entry name" value="AT-RICH INTERACTIVE DOMAIN-CONTAINING PROTEIN 4"/>
    <property type="match status" value="1"/>
</dbReference>
<proteinExistence type="predicted"/>
<organism evidence="1 2">
    <name type="scientific">Hibiscus sabdariffa</name>
    <name type="common">roselle</name>
    <dbReference type="NCBI Taxonomy" id="183260"/>
    <lineage>
        <taxon>Eukaryota</taxon>
        <taxon>Viridiplantae</taxon>
        <taxon>Streptophyta</taxon>
        <taxon>Embryophyta</taxon>
        <taxon>Tracheophyta</taxon>
        <taxon>Spermatophyta</taxon>
        <taxon>Magnoliopsida</taxon>
        <taxon>eudicotyledons</taxon>
        <taxon>Gunneridae</taxon>
        <taxon>Pentapetalae</taxon>
        <taxon>rosids</taxon>
        <taxon>malvids</taxon>
        <taxon>Malvales</taxon>
        <taxon>Malvaceae</taxon>
        <taxon>Malvoideae</taxon>
        <taxon>Hibiscus</taxon>
    </lineage>
</organism>
<name>A0ABR2FLJ8_9ROSI</name>
<dbReference type="EMBL" id="JBBPBM010000006">
    <property type="protein sequence ID" value="KAK8581853.1"/>
    <property type="molecule type" value="Genomic_DNA"/>
</dbReference>
<protein>
    <submittedName>
        <fullName evidence="1">Uncharacterized protein</fullName>
    </submittedName>
</protein>
<evidence type="ECO:0000313" key="2">
    <source>
        <dbReference type="Proteomes" id="UP001472677"/>
    </source>
</evidence>
<dbReference type="PANTHER" id="PTHR46694:SF1">
    <property type="entry name" value="AT-RICH INTERACTIVE DOMAIN-CONTAINING PROTEIN 4"/>
    <property type="match status" value="1"/>
</dbReference>
<dbReference type="InterPro" id="IPR042293">
    <property type="entry name" value="ARID4"/>
</dbReference>
<keyword evidence="2" id="KW-1185">Reference proteome</keyword>
<accession>A0ABR2FLJ8</accession>
<sequence length="271" mass="31277">MCNSQREWNEAERKVALLPGDHGIDGEDCKGDTFLYYVKQAEMCEDLQNLFIEAKWKLSVQLLNNPSIDEFRLVLESSEPNIVYFQGEQNADDEDIGSLVWEDIPEAIFFGSTLPTIVRDARFCYFNCSLFDLILHENSFSGSRKRRRPDSSWGGFRRSVTGKRGGGALKLNDGSKWGDKNESIVFFFFFLWEQTLSYPLEWNEAERKVTLLPGDHGIDGEDCKGDTFLYYVKQAEMCENLQNLFIEAKWKLSVFKENKRTPHCTKSQPIT</sequence>
<reference evidence="1 2" key="1">
    <citation type="journal article" date="2024" name="G3 (Bethesda)">
        <title>Genome assembly of Hibiscus sabdariffa L. provides insights into metabolisms of medicinal natural products.</title>
        <authorList>
            <person name="Kim T."/>
        </authorList>
    </citation>
    <scope>NUCLEOTIDE SEQUENCE [LARGE SCALE GENOMIC DNA]</scope>
    <source>
        <strain evidence="1">TK-2024</strain>
        <tissue evidence="1">Old leaves</tissue>
    </source>
</reference>
<evidence type="ECO:0000313" key="1">
    <source>
        <dbReference type="EMBL" id="KAK8581853.1"/>
    </source>
</evidence>
<dbReference type="Proteomes" id="UP001472677">
    <property type="component" value="Unassembled WGS sequence"/>
</dbReference>
<gene>
    <name evidence="1" type="ORF">V6N12_072059</name>
</gene>